<protein>
    <submittedName>
        <fullName evidence="2">Uncharacterized protein</fullName>
    </submittedName>
</protein>
<feature type="compositionally biased region" description="Basic residues" evidence="1">
    <location>
        <begin position="1"/>
        <end position="11"/>
    </location>
</feature>
<accession>A0A9Q3EXL4</accession>
<evidence type="ECO:0000256" key="1">
    <source>
        <dbReference type="SAM" id="MobiDB-lite"/>
    </source>
</evidence>
<reference evidence="2" key="1">
    <citation type="submission" date="2021-03" db="EMBL/GenBank/DDBJ databases">
        <title>Draft genome sequence of rust myrtle Austropuccinia psidii MF-1, a brazilian biotype.</title>
        <authorList>
            <person name="Quecine M.C."/>
            <person name="Pachon D.M.R."/>
            <person name="Bonatelli M.L."/>
            <person name="Correr F.H."/>
            <person name="Franceschini L.M."/>
            <person name="Leite T.F."/>
            <person name="Margarido G.R.A."/>
            <person name="Almeida C.A."/>
            <person name="Ferrarezi J.A."/>
            <person name="Labate C.A."/>
        </authorList>
    </citation>
    <scope>NUCLEOTIDE SEQUENCE</scope>
    <source>
        <strain evidence="2">MF-1</strain>
    </source>
</reference>
<dbReference type="EMBL" id="AVOT02034875">
    <property type="protein sequence ID" value="MBW0529109.1"/>
    <property type="molecule type" value="Genomic_DNA"/>
</dbReference>
<evidence type="ECO:0000313" key="2">
    <source>
        <dbReference type="EMBL" id="MBW0529109.1"/>
    </source>
</evidence>
<proteinExistence type="predicted"/>
<sequence length="138" mass="15276">MSPAHLRKLGIPRKMPEDRQGLFITRRSGSGHYSGWQDTEGNRTHTAIHLPIQQTPQSRRLGGYGSSSSAPPTPQKSISMEHGQLKVKPGFKLGRTWGRLPEDISQRNTLQGAYGNNQSLEYQHEAQNSGGKGSQDKE</sequence>
<gene>
    <name evidence="2" type="ORF">O181_068824</name>
</gene>
<feature type="compositionally biased region" description="Polar residues" evidence="1">
    <location>
        <begin position="106"/>
        <end position="129"/>
    </location>
</feature>
<keyword evidence="3" id="KW-1185">Reference proteome</keyword>
<dbReference type="AlphaFoldDB" id="A0A9Q3EXL4"/>
<evidence type="ECO:0000313" key="3">
    <source>
        <dbReference type="Proteomes" id="UP000765509"/>
    </source>
</evidence>
<organism evidence="2 3">
    <name type="scientific">Austropuccinia psidii MF-1</name>
    <dbReference type="NCBI Taxonomy" id="1389203"/>
    <lineage>
        <taxon>Eukaryota</taxon>
        <taxon>Fungi</taxon>
        <taxon>Dikarya</taxon>
        <taxon>Basidiomycota</taxon>
        <taxon>Pucciniomycotina</taxon>
        <taxon>Pucciniomycetes</taxon>
        <taxon>Pucciniales</taxon>
        <taxon>Sphaerophragmiaceae</taxon>
        <taxon>Austropuccinia</taxon>
    </lineage>
</organism>
<comment type="caution">
    <text evidence="2">The sequence shown here is derived from an EMBL/GenBank/DDBJ whole genome shotgun (WGS) entry which is preliminary data.</text>
</comment>
<dbReference type="Proteomes" id="UP000765509">
    <property type="component" value="Unassembled WGS sequence"/>
</dbReference>
<feature type="region of interest" description="Disordered" evidence="1">
    <location>
        <begin position="1"/>
        <end position="138"/>
    </location>
</feature>
<name>A0A9Q3EXL4_9BASI</name>